<dbReference type="InterPro" id="IPR036908">
    <property type="entry name" value="RlpA-like_sf"/>
</dbReference>
<evidence type="ECO:0000256" key="2">
    <source>
        <dbReference type="SAM" id="SignalP"/>
    </source>
</evidence>
<reference evidence="3" key="1">
    <citation type="journal article" date="2019" name="Environ. Microbiol.">
        <title>Fungal ecological strategies reflected in gene transcription - a case study of two litter decomposers.</title>
        <authorList>
            <person name="Barbi F."/>
            <person name="Kohler A."/>
            <person name="Barry K."/>
            <person name="Baskaran P."/>
            <person name="Daum C."/>
            <person name="Fauchery L."/>
            <person name="Ihrmark K."/>
            <person name="Kuo A."/>
            <person name="LaButti K."/>
            <person name="Lipzen A."/>
            <person name="Morin E."/>
            <person name="Grigoriev I.V."/>
            <person name="Henrissat B."/>
            <person name="Lindahl B."/>
            <person name="Martin F."/>
        </authorList>
    </citation>
    <scope>NUCLEOTIDE SEQUENCE</scope>
    <source>
        <strain evidence="3">JB14</strain>
    </source>
</reference>
<organism evidence="3 4">
    <name type="scientific">Gymnopus androsaceus JB14</name>
    <dbReference type="NCBI Taxonomy" id="1447944"/>
    <lineage>
        <taxon>Eukaryota</taxon>
        <taxon>Fungi</taxon>
        <taxon>Dikarya</taxon>
        <taxon>Basidiomycota</taxon>
        <taxon>Agaricomycotina</taxon>
        <taxon>Agaricomycetes</taxon>
        <taxon>Agaricomycetidae</taxon>
        <taxon>Agaricales</taxon>
        <taxon>Marasmiineae</taxon>
        <taxon>Omphalotaceae</taxon>
        <taxon>Gymnopus</taxon>
    </lineage>
</organism>
<sequence>MYRFLVLTLALKLVLFCSLVQGQVTNGTGLATIIPAIPTIVGACGVPYGPSDLVASVPTSVFQPSVCGKTVSVTSQGKTLGFKVVDECLPCNELDIDLSAEAFTQFAPESDGSIPEIDWFVQKELKG</sequence>
<dbReference type="CDD" id="cd22191">
    <property type="entry name" value="DPBB_RlpA_EXP_N-like"/>
    <property type="match status" value="1"/>
</dbReference>
<keyword evidence="4" id="KW-1185">Reference proteome</keyword>
<dbReference type="InterPro" id="IPR051477">
    <property type="entry name" value="Expansin_CellWall"/>
</dbReference>
<proteinExistence type="predicted"/>
<feature type="signal peptide" evidence="2">
    <location>
        <begin position="1"/>
        <end position="22"/>
    </location>
</feature>
<accession>A0A6A4HY81</accession>
<evidence type="ECO:0000313" key="3">
    <source>
        <dbReference type="EMBL" id="KAE9404352.1"/>
    </source>
</evidence>
<evidence type="ECO:0000313" key="4">
    <source>
        <dbReference type="Proteomes" id="UP000799118"/>
    </source>
</evidence>
<evidence type="ECO:0000256" key="1">
    <source>
        <dbReference type="ARBA" id="ARBA00022729"/>
    </source>
</evidence>
<protein>
    <submittedName>
        <fullName evidence="3">Uncharacterized protein</fullName>
    </submittedName>
</protein>
<dbReference type="Gene3D" id="2.40.40.10">
    <property type="entry name" value="RlpA-like domain"/>
    <property type="match status" value="1"/>
</dbReference>
<dbReference type="SUPFAM" id="SSF50685">
    <property type="entry name" value="Barwin-like endoglucanases"/>
    <property type="match status" value="1"/>
</dbReference>
<gene>
    <name evidence="3" type="ORF">BT96DRAFT_973207</name>
</gene>
<dbReference type="EMBL" id="ML769417">
    <property type="protein sequence ID" value="KAE9404352.1"/>
    <property type="molecule type" value="Genomic_DNA"/>
</dbReference>
<name>A0A6A4HY81_9AGAR</name>
<keyword evidence="1 2" id="KW-0732">Signal</keyword>
<dbReference type="AlphaFoldDB" id="A0A6A4HY81"/>
<feature type="chain" id="PRO_5025589468" evidence="2">
    <location>
        <begin position="23"/>
        <end position="127"/>
    </location>
</feature>
<dbReference type="OrthoDB" id="623670at2759"/>
<dbReference type="PANTHER" id="PTHR31836:SF28">
    <property type="entry name" value="SRCR DOMAIN-CONTAINING PROTEIN-RELATED"/>
    <property type="match status" value="1"/>
</dbReference>
<dbReference type="Proteomes" id="UP000799118">
    <property type="component" value="Unassembled WGS sequence"/>
</dbReference>
<dbReference type="PANTHER" id="PTHR31836">
    <property type="match status" value="1"/>
</dbReference>